<dbReference type="KEGG" id="nal:B005_4169"/>
<name>J7LEP9_NOCAA</name>
<dbReference type="Gene3D" id="2.60.420.10">
    <property type="entry name" value="Maltose phosphorylase, domain 3"/>
    <property type="match status" value="1"/>
</dbReference>
<feature type="coiled-coil region" evidence="1">
    <location>
        <begin position="420"/>
        <end position="447"/>
    </location>
</feature>
<dbReference type="Pfam" id="PF22422">
    <property type="entry name" value="MGH1-like_GH"/>
    <property type="match status" value="1"/>
</dbReference>
<evidence type="ECO:0000256" key="1">
    <source>
        <dbReference type="SAM" id="Coils"/>
    </source>
</evidence>
<dbReference type="STRING" id="1205910.B005_4169"/>
<dbReference type="AlphaFoldDB" id="J7LEP9"/>
<evidence type="ECO:0000259" key="3">
    <source>
        <dbReference type="Pfam" id="PF17390"/>
    </source>
</evidence>
<dbReference type="EMBL" id="CP003788">
    <property type="protein sequence ID" value="AFR09319.1"/>
    <property type="molecule type" value="Genomic_DNA"/>
</dbReference>
<organism evidence="5 6">
    <name type="scientific">Nocardiopsis alba (strain ATCC BAA-2165 / BE74)</name>
    <dbReference type="NCBI Taxonomy" id="1205910"/>
    <lineage>
        <taxon>Bacteria</taxon>
        <taxon>Bacillati</taxon>
        <taxon>Actinomycetota</taxon>
        <taxon>Actinomycetes</taxon>
        <taxon>Streptosporangiales</taxon>
        <taxon>Nocardiopsidaceae</taxon>
        <taxon>Nocardiopsis</taxon>
    </lineage>
</organism>
<evidence type="ECO:0000313" key="6">
    <source>
        <dbReference type="Proteomes" id="UP000003779"/>
    </source>
</evidence>
<dbReference type="OrthoDB" id="9761045at2"/>
<feature type="domain" description="Alpha-L-rhamnosidase C-terminal" evidence="3">
    <location>
        <begin position="595"/>
        <end position="668"/>
    </location>
</feature>
<dbReference type="Pfam" id="PF17390">
    <property type="entry name" value="Bac_rhamnosid_C"/>
    <property type="match status" value="1"/>
</dbReference>
<reference evidence="6" key="2">
    <citation type="submission" date="2012-08" db="EMBL/GenBank/DDBJ databases">
        <title>Whole-genome sequence of Nocardiopsis alba strain ATCC BAA-2165 associated with honeybees.</title>
        <authorList>
            <person name="Qiao J."/>
            <person name="Chen L."/>
            <person name="Li Y."/>
            <person name="Wang J."/>
            <person name="Zhang W."/>
            <person name="Chen S."/>
        </authorList>
    </citation>
    <scope>NUCLEOTIDE SEQUENCE [LARGE SCALE GENOMIC DNA]</scope>
    <source>
        <strain evidence="6">ATCC BAA-2165 / BE74</strain>
    </source>
</reference>
<sequence length="712" mass="77420">MNREEEDGKTDVEELSRTPLPEDPSWRDLVVLPDTPLIGPAHVTVEGDPAGVPDPERMLVEGGEPLVLRTVERHGTSVIVDLGLLAMGRLEVVVERIAGAPLRVAHAQFRDRLSPEGDGIAAFFGTDAAPWSRVDLFAPREGRATLVADGKRESRYLLLTLDGPGEAVIDHVRIRSTVYPVARDGHFLSDDTLVNLAWHGGAHTGDLASVSEDSDLPGAPEGPSPWMLTTPFDRVIFMGDLHMQALAGYRQSNDYGWLVRESLRRFGWIQNPDGSFPAAASHLVHGDPEHPDDPGPADGWRVPENGPDPDLALGRVGPDVSLFHDVSIHGFTAFWIASLADHHLHTGDTGFARAMLPVARRAISFLESRTDADGLFREEEDRRTDPEAPLAMVANWSPLDLASGVDALTNAVLYDALQGLAALERDVADDVDAAHRLEERAERLRRALVDRLWDEEAGAVILNSDDPSRDRTGDAGAGALVFGILDPERARRVMRHLGTTLATPYGTRSSEFEDNPYRASDIQGYIQALDALGRVRNGDVQGALDLIRRWWGHMVETGPGTGWFSWENDGTREPGAFASTPWTTPVPALSEGVLGVRPTAPGYRRWRVAPGLADLGWAQGRVPTPDGGLAVRWVRDREAGTFVLTVEPSGGAGEVLVPLDGERRRVAVDGVLRWDGDRPVHTSAERGSEPRLEGDGLLFPGVEGPHTFAWGP</sequence>
<dbReference type="PANTHER" id="PTHR34987:SF6">
    <property type="entry name" value="ALPHA-L-RHAMNOSIDASE SIX-HAIRPIN GLYCOSIDASE DOMAIN-CONTAINING PROTEIN"/>
    <property type="match status" value="1"/>
</dbReference>
<dbReference type="InterPro" id="IPR008928">
    <property type="entry name" value="6-hairpin_glycosidase_sf"/>
</dbReference>
<dbReference type="InterPro" id="IPR035398">
    <property type="entry name" value="Bac_rhamnosid_C"/>
</dbReference>
<keyword evidence="1" id="KW-0175">Coiled coil</keyword>
<evidence type="ECO:0000259" key="4">
    <source>
        <dbReference type="Pfam" id="PF22422"/>
    </source>
</evidence>
<dbReference type="HOGENOM" id="CLU_021300_0_0_11"/>
<dbReference type="InterPro" id="IPR012341">
    <property type="entry name" value="6hp_glycosidase-like_sf"/>
</dbReference>
<dbReference type="SUPFAM" id="SSF48208">
    <property type="entry name" value="Six-hairpin glycosidases"/>
    <property type="match status" value="1"/>
</dbReference>
<dbReference type="PANTHER" id="PTHR34987">
    <property type="entry name" value="C, PUTATIVE (AFU_ORTHOLOGUE AFUA_3G02880)-RELATED"/>
    <property type="match status" value="1"/>
</dbReference>
<gene>
    <name evidence="5" type="ordered locus">B005_4169</name>
</gene>
<dbReference type="GO" id="GO:0005975">
    <property type="term" value="P:carbohydrate metabolic process"/>
    <property type="evidence" value="ECO:0007669"/>
    <property type="project" value="InterPro"/>
</dbReference>
<dbReference type="RefSeq" id="WP_014911774.1">
    <property type="nucleotide sequence ID" value="NC_018524.1"/>
</dbReference>
<dbReference type="InterPro" id="IPR054491">
    <property type="entry name" value="MGH1-like_GH"/>
</dbReference>
<dbReference type="PATRIC" id="fig|1205910.3.peg.3947"/>
<protein>
    <submittedName>
        <fullName evidence="5">Bacterial alpha-L-rhamnosidase family protein</fullName>
    </submittedName>
</protein>
<accession>J7LEP9</accession>
<dbReference type="eggNOG" id="COG3408">
    <property type="taxonomic scope" value="Bacteria"/>
</dbReference>
<proteinExistence type="predicted"/>
<evidence type="ECO:0000313" key="5">
    <source>
        <dbReference type="EMBL" id="AFR09319.1"/>
    </source>
</evidence>
<dbReference type="Proteomes" id="UP000003779">
    <property type="component" value="Chromosome"/>
</dbReference>
<feature type="region of interest" description="Disordered" evidence="2">
    <location>
        <begin position="279"/>
        <end position="304"/>
    </location>
</feature>
<dbReference type="Gene3D" id="1.50.10.10">
    <property type="match status" value="1"/>
</dbReference>
<feature type="region of interest" description="Disordered" evidence="2">
    <location>
        <begin position="1"/>
        <end position="24"/>
    </location>
</feature>
<feature type="domain" description="Mannosylglycerate hydrolase MGH1-like glycoside hydrolase" evidence="4">
    <location>
        <begin position="339"/>
        <end position="519"/>
    </location>
</feature>
<reference evidence="5 6" key="1">
    <citation type="journal article" date="2012" name="J. Bacteriol.">
        <title>Whole-Genome Sequence of Nocardiopsis alba Strain ATCC BAA-2165, Associated with Honeybees.</title>
        <authorList>
            <person name="Qiao J."/>
            <person name="Chen L."/>
            <person name="Li Y."/>
            <person name="Wang J."/>
            <person name="Zhang W."/>
            <person name="Chen S."/>
        </authorList>
    </citation>
    <scope>NUCLEOTIDE SEQUENCE [LARGE SCALE GENOMIC DNA]</scope>
    <source>
        <strain evidence="6">ATCC BAA-2165 / BE74</strain>
    </source>
</reference>
<evidence type="ECO:0000256" key="2">
    <source>
        <dbReference type="SAM" id="MobiDB-lite"/>
    </source>
</evidence>
<feature type="compositionally biased region" description="Basic and acidic residues" evidence="2">
    <location>
        <begin position="284"/>
        <end position="293"/>
    </location>
</feature>